<dbReference type="PANTHER" id="PTHR43685:SF2">
    <property type="entry name" value="GLYCOSYLTRANSFERASE 2-LIKE DOMAIN-CONTAINING PROTEIN"/>
    <property type="match status" value="1"/>
</dbReference>
<dbReference type="SUPFAM" id="SSF53448">
    <property type="entry name" value="Nucleotide-diphospho-sugar transferases"/>
    <property type="match status" value="1"/>
</dbReference>
<proteinExistence type="predicted"/>
<evidence type="ECO:0000313" key="2">
    <source>
        <dbReference type="EMBL" id="NJB69037.1"/>
    </source>
</evidence>
<dbReference type="InterPro" id="IPR029044">
    <property type="entry name" value="Nucleotide-diphossugar_trans"/>
</dbReference>
<dbReference type="SUPFAM" id="SSF48452">
    <property type="entry name" value="TPR-like"/>
    <property type="match status" value="1"/>
</dbReference>
<dbReference type="InterPro" id="IPR011990">
    <property type="entry name" value="TPR-like_helical_dom_sf"/>
</dbReference>
<dbReference type="PANTHER" id="PTHR43685">
    <property type="entry name" value="GLYCOSYLTRANSFERASE"/>
    <property type="match status" value="1"/>
</dbReference>
<gene>
    <name evidence="2" type="ORF">GGQ74_002731</name>
</gene>
<dbReference type="InterPro" id="IPR001173">
    <property type="entry name" value="Glyco_trans_2-like"/>
</dbReference>
<dbReference type="Gene3D" id="1.25.40.10">
    <property type="entry name" value="Tetratricopeptide repeat domain"/>
    <property type="match status" value="1"/>
</dbReference>
<organism evidence="2 3">
    <name type="scientific">Desulfobaculum xiamenense</name>
    <dbReference type="NCBI Taxonomy" id="995050"/>
    <lineage>
        <taxon>Bacteria</taxon>
        <taxon>Pseudomonadati</taxon>
        <taxon>Thermodesulfobacteriota</taxon>
        <taxon>Desulfovibrionia</taxon>
        <taxon>Desulfovibrionales</taxon>
        <taxon>Desulfovibrionaceae</taxon>
        <taxon>Desulfobaculum</taxon>
    </lineage>
</organism>
<dbReference type="Gene3D" id="3.90.550.10">
    <property type="entry name" value="Spore Coat Polysaccharide Biosynthesis Protein SpsA, Chain A"/>
    <property type="match status" value="1"/>
</dbReference>
<sequence>MTREPVNDAAVMGAAQHTAGGAAAMFRRVLFVDDATLAQALVLLDVLRGHHDASSAETLAVCAGEEALDVFHSITLPGLRVVDASVVTLPSGGQPAAATIVPAVLLWLFGTFPDIDELAYLSCDVLPCPCALERLRAEQGGAVCLSRAFAPDGGKDFDPGLVVVRRGRDGFRFLASWLASGADSATGGHLGPPSACARMCDAPVLAPWTFSQTFDGTLDDPATLRVGSTPVALVRMWAAALMAPDILVPCLDSRYAIPFDALVRLHAPYARLLGEALERLRLRKPNHDLRLPTGASSLGPTHAMLSIDRPDMLDMPDMPLPALPHLPLRLGGGCVLHVPPALALDDARHAAALAGPGLWDIRDIEAAPADGLAVAEAQAACASSASLDDASIDRLAALFPRHGGLLLRRAQRARGRGDAAEAERLLRGALEADRHLRTASLELADMMMEREAWGGAVDVLSRRLDMYPRDAEVLARLVKAQGARADALIAECVEIPCGYISRPYEVTSIVSAYCSEAFMRECLDDLEGLSVADRLEIVVVDAASPEDEGAIVREYGGRFGNIRLFRAPRRISVYEAWNVAVRIASGTSLTPFSTNDRLRSTAYEILLGVFAQHPSTALAFGNTKLTSQPHGTFDEYVPSAESGGYWEWPDYSFAYNLEQPTVGPHPLWRRSLHDELGLFDERYQRVADQDFFLRVGRSREVRNVREFTGLAWLDSGAVSRNAESVREFATIQRRFKASLYADIIAGYVMENFVTMAEVMLLDGRAADVERLCAACETRLPGHGVLRRLVAVARRLAEG</sequence>
<evidence type="ECO:0000259" key="1">
    <source>
        <dbReference type="Pfam" id="PF00535"/>
    </source>
</evidence>
<reference evidence="2 3" key="1">
    <citation type="submission" date="2020-03" db="EMBL/GenBank/DDBJ databases">
        <title>Genomic Encyclopedia of Type Strains, Phase IV (KMG-IV): sequencing the most valuable type-strain genomes for metagenomic binning, comparative biology and taxonomic classification.</title>
        <authorList>
            <person name="Goeker M."/>
        </authorList>
    </citation>
    <scope>NUCLEOTIDE SEQUENCE [LARGE SCALE GENOMIC DNA]</scope>
    <source>
        <strain evidence="2 3">DSM 24233</strain>
    </source>
</reference>
<dbReference type="InterPro" id="IPR050834">
    <property type="entry name" value="Glycosyltransf_2"/>
</dbReference>
<feature type="domain" description="Glycosyltransferase 2-like" evidence="1">
    <location>
        <begin position="509"/>
        <end position="593"/>
    </location>
</feature>
<dbReference type="Proteomes" id="UP000580856">
    <property type="component" value="Unassembled WGS sequence"/>
</dbReference>
<name>A0A846QPE0_9BACT</name>
<evidence type="ECO:0000313" key="3">
    <source>
        <dbReference type="Proteomes" id="UP000580856"/>
    </source>
</evidence>
<dbReference type="RefSeq" id="WP_167942126.1">
    <property type="nucleotide sequence ID" value="NZ_JAATJA010000003.1"/>
</dbReference>
<dbReference type="AlphaFoldDB" id="A0A846QPE0"/>
<accession>A0A846QPE0</accession>
<keyword evidence="3" id="KW-1185">Reference proteome</keyword>
<comment type="caution">
    <text evidence="2">The sequence shown here is derived from an EMBL/GenBank/DDBJ whole genome shotgun (WGS) entry which is preliminary data.</text>
</comment>
<dbReference type="EMBL" id="JAATJA010000003">
    <property type="protein sequence ID" value="NJB69037.1"/>
    <property type="molecule type" value="Genomic_DNA"/>
</dbReference>
<protein>
    <recommendedName>
        <fullName evidence="1">Glycosyltransferase 2-like domain-containing protein</fullName>
    </recommendedName>
</protein>
<dbReference type="Pfam" id="PF00535">
    <property type="entry name" value="Glycos_transf_2"/>
    <property type="match status" value="1"/>
</dbReference>